<name>A0AA86QDD7_9EUKA</name>
<gene>
    <name evidence="1" type="ORF">HINF_LOCUS44751</name>
    <name evidence="2" type="ORF">HINF_LOCUS70590</name>
</gene>
<organism evidence="1">
    <name type="scientific">Hexamita inflata</name>
    <dbReference type="NCBI Taxonomy" id="28002"/>
    <lineage>
        <taxon>Eukaryota</taxon>
        <taxon>Metamonada</taxon>
        <taxon>Diplomonadida</taxon>
        <taxon>Hexamitidae</taxon>
        <taxon>Hexamitinae</taxon>
        <taxon>Hexamita</taxon>
    </lineage>
</organism>
<reference evidence="2 3" key="2">
    <citation type="submission" date="2024-07" db="EMBL/GenBank/DDBJ databases">
        <authorList>
            <person name="Akdeniz Z."/>
        </authorList>
    </citation>
    <scope>NUCLEOTIDE SEQUENCE [LARGE SCALE GENOMIC DNA]</scope>
</reference>
<dbReference type="EMBL" id="CATOUU010000883">
    <property type="protein sequence ID" value="CAI9957106.1"/>
    <property type="molecule type" value="Genomic_DNA"/>
</dbReference>
<dbReference type="Proteomes" id="UP001642409">
    <property type="component" value="Unassembled WGS sequence"/>
</dbReference>
<sequence length="104" mass="12390">MIRKFTYSKLPQCLKQIPSQAQLLKTPSVNNNSNHNNTEDFRLIPSFQPLNELIREQTFELQQLIKRVQKIQNGTELILNNIEILRENGRNVSFYLQKLYRIQF</sequence>
<dbReference type="EMBL" id="CAXDID020000531">
    <property type="protein sequence ID" value="CAL6100511.1"/>
    <property type="molecule type" value="Genomic_DNA"/>
</dbReference>
<proteinExistence type="predicted"/>
<reference evidence="1" key="1">
    <citation type="submission" date="2023-06" db="EMBL/GenBank/DDBJ databases">
        <authorList>
            <person name="Kurt Z."/>
        </authorList>
    </citation>
    <scope>NUCLEOTIDE SEQUENCE</scope>
</reference>
<accession>A0AA86QDD7</accession>
<keyword evidence="3" id="KW-1185">Reference proteome</keyword>
<evidence type="ECO:0000313" key="3">
    <source>
        <dbReference type="Proteomes" id="UP001642409"/>
    </source>
</evidence>
<comment type="caution">
    <text evidence="1">The sequence shown here is derived from an EMBL/GenBank/DDBJ whole genome shotgun (WGS) entry which is preliminary data.</text>
</comment>
<evidence type="ECO:0000313" key="2">
    <source>
        <dbReference type="EMBL" id="CAL6100511.1"/>
    </source>
</evidence>
<evidence type="ECO:0000313" key="1">
    <source>
        <dbReference type="EMBL" id="CAI9957106.1"/>
    </source>
</evidence>
<dbReference type="AlphaFoldDB" id="A0AA86QDD7"/>
<protein>
    <submittedName>
        <fullName evidence="2">Hypothetical_protein</fullName>
    </submittedName>
</protein>